<comment type="similarity">
    <text evidence="1">Belongs to the carbohydrate kinase pfkB family.</text>
</comment>
<feature type="binding site" evidence="12">
    <location>
        <begin position="47"/>
        <end position="51"/>
    </location>
    <ligand>
        <name>substrate</name>
    </ligand>
</feature>
<dbReference type="CDD" id="cd01174">
    <property type="entry name" value="ribokinase"/>
    <property type="match status" value="1"/>
</dbReference>
<proteinExistence type="inferred from homology"/>
<keyword evidence="12" id="KW-0963">Cytoplasm</keyword>
<feature type="binding site" evidence="12">
    <location>
        <position position="192"/>
    </location>
    <ligand>
        <name>ATP</name>
        <dbReference type="ChEBI" id="CHEBI:30616"/>
    </ligand>
</feature>
<dbReference type="SUPFAM" id="SSF53613">
    <property type="entry name" value="Ribokinase-like"/>
    <property type="match status" value="1"/>
</dbReference>
<comment type="activity regulation">
    <text evidence="12">Activated by a monovalent cation that binds near, but not in, the active site. The most likely occupant of the site in vivo is potassium. Ion binding induces a conformational change that may alter substrate affinity.</text>
</comment>
<comment type="cofactor">
    <cofactor evidence="12">
        <name>Mg(2+)</name>
        <dbReference type="ChEBI" id="CHEBI:18420"/>
    </cofactor>
    <text evidence="12">Requires a divalent cation, most likely magnesium in vivo, as an electrophilic catalyst to aid phosphoryl group transfer. It is the chelate of the metal and the nucleotide that is the actual substrate.</text>
</comment>
<evidence type="ECO:0000256" key="12">
    <source>
        <dbReference type="HAMAP-Rule" id="MF_01987"/>
    </source>
</evidence>
<evidence type="ECO:0000256" key="10">
    <source>
        <dbReference type="ARBA" id="ARBA00022958"/>
    </source>
</evidence>
<feature type="binding site" evidence="12">
    <location>
        <position position="272"/>
    </location>
    <ligand>
        <name>K(+)</name>
        <dbReference type="ChEBI" id="CHEBI:29103"/>
    </ligand>
</feature>
<evidence type="ECO:0000256" key="4">
    <source>
        <dbReference type="ARBA" id="ARBA00022679"/>
    </source>
</evidence>
<evidence type="ECO:0000256" key="7">
    <source>
        <dbReference type="ARBA" id="ARBA00022777"/>
    </source>
</evidence>
<evidence type="ECO:0000256" key="5">
    <source>
        <dbReference type="ARBA" id="ARBA00022723"/>
    </source>
</evidence>
<comment type="caution">
    <text evidence="12">Lacks conserved residue(s) required for the propagation of feature annotation.</text>
</comment>
<dbReference type="PRINTS" id="PR00990">
    <property type="entry name" value="RIBOKINASE"/>
</dbReference>
<protein>
    <recommendedName>
        <fullName evidence="3 12">Ribokinase</fullName>
        <shortName evidence="12">RK</shortName>
        <ecNumber evidence="2 12">2.7.1.15</ecNumber>
    </recommendedName>
</protein>
<keyword evidence="5 12" id="KW-0479">Metal-binding</keyword>
<sequence length="331" mass="32511">MSSATAGTPGRIVVVGSLNADLTIYCERLPLPGETVHGNGFAVNPGGKSANQAVAASLLGGSVSLVGAVGADANGDMLLSSAARAGVDISGVRTSATEATGVAVIAVDSNGENNIIISAGANGTLSPSDVAAAAETFDGAAVVCLCLEVGRDTVEAAARAGHDAGATVLLNLSPYAEIPQQLADLTDVLLVNAHEASLFLGSAGNPGSAAIPGSDADASDWEAVRLRFAERGLQRVLVTLGAHGSVVLDSLAPAGQQLIQIAPVRVNAVDTTGAGDAFTGAVAARLAAGAPLADAAAFASVAAALATTRKGTQAAYPDENDVRRVLTSGAV</sequence>
<evidence type="ECO:0000259" key="13">
    <source>
        <dbReference type="Pfam" id="PF00294"/>
    </source>
</evidence>
<dbReference type="PANTHER" id="PTHR10584:SF166">
    <property type="entry name" value="RIBOKINASE"/>
    <property type="match status" value="1"/>
</dbReference>
<dbReference type="PROSITE" id="PS00584">
    <property type="entry name" value="PFKB_KINASES_2"/>
    <property type="match status" value="1"/>
</dbReference>
<feature type="binding site" evidence="12">
    <location>
        <position position="306"/>
    </location>
    <ligand>
        <name>K(+)</name>
        <dbReference type="ChEBI" id="CHEBI:29103"/>
    </ligand>
</feature>
<feature type="binding site" evidence="12">
    <location>
        <begin position="275"/>
        <end position="276"/>
    </location>
    <ligand>
        <name>ATP</name>
        <dbReference type="ChEBI" id="CHEBI:30616"/>
    </ligand>
</feature>
<comment type="subunit">
    <text evidence="12">Homodimer.</text>
</comment>
<accession>A0ABT1LMW5</accession>
<feature type="binding site" evidence="12">
    <location>
        <begin position="239"/>
        <end position="244"/>
    </location>
    <ligand>
        <name>ATP</name>
        <dbReference type="ChEBI" id="CHEBI:30616"/>
    </ligand>
</feature>
<keyword evidence="8 12" id="KW-0067">ATP-binding</keyword>
<dbReference type="Pfam" id="PF00294">
    <property type="entry name" value="PfkB"/>
    <property type="match status" value="1"/>
</dbReference>
<dbReference type="InterPro" id="IPR011877">
    <property type="entry name" value="Ribokinase"/>
</dbReference>
<feature type="domain" description="Carbohydrate kinase PfkB" evidence="13">
    <location>
        <begin position="11"/>
        <end position="317"/>
    </location>
</feature>
<keyword evidence="9 12" id="KW-0460">Magnesium</keyword>
<name>A0ABT1LMW5_9MICC</name>
<dbReference type="Proteomes" id="UP001524318">
    <property type="component" value="Unassembled WGS sequence"/>
</dbReference>
<dbReference type="InterPro" id="IPR029056">
    <property type="entry name" value="Ribokinase-like"/>
</dbReference>
<comment type="pathway">
    <text evidence="12">Carbohydrate metabolism; D-ribose degradation; D-ribose 5-phosphate from beta-D-ribopyranose: step 2/2.</text>
</comment>
<dbReference type="InterPro" id="IPR011611">
    <property type="entry name" value="PfkB_dom"/>
</dbReference>
<comment type="function">
    <text evidence="12">Catalyzes the phosphorylation of ribose at O-5 in a reaction requiring ATP and magnesium. The resulting D-ribose-5-phosphate can then be used either for sythesis of nucleotides, histidine, and tryptophan, or as a component of the pentose phosphate pathway.</text>
</comment>
<evidence type="ECO:0000256" key="6">
    <source>
        <dbReference type="ARBA" id="ARBA00022741"/>
    </source>
</evidence>
<comment type="caution">
    <text evidence="14">The sequence shown here is derived from an EMBL/GenBank/DDBJ whole genome shotgun (WGS) entry which is preliminary data.</text>
</comment>
<dbReference type="HAMAP" id="MF_01987">
    <property type="entry name" value="Ribokinase"/>
    <property type="match status" value="1"/>
</dbReference>
<feature type="binding site" evidence="12">
    <location>
        <begin position="19"/>
        <end position="21"/>
    </location>
    <ligand>
        <name>substrate</name>
    </ligand>
</feature>
<evidence type="ECO:0000256" key="1">
    <source>
        <dbReference type="ARBA" id="ARBA00005380"/>
    </source>
</evidence>
<evidence type="ECO:0000256" key="11">
    <source>
        <dbReference type="ARBA" id="ARBA00023277"/>
    </source>
</evidence>
<keyword evidence="15" id="KW-1185">Reference proteome</keyword>
<feature type="binding site" evidence="12">
    <location>
        <position position="270"/>
    </location>
    <ligand>
        <name>K(+)</name>
        <dbReference type="ChEBI" id="CHEBI:29103"/>
    </ligand>
</feature>
<evidence type="ECO:0000256" key="2">
    <source>
        <dbReference type="ARBA" id="ARBA00012035"/>
    </source>
</evidence>
<keyword evidence="4 12" id="KW-0808">Transferase</keyword>
<comment type="catalytic activity">
    <reaction evidence="12">
        <text>D-ribose + ATP = D-ribose 5-phosphate + ADP + H(+)</text>
        <dbReference type="Rhea" id="RHEA:13697"/>
        <dbReference type="ChEBI" id="CHEBI:15378"/>
        <dbReference type="ChEBI" id="CHEBI:30616"/>
        <dbReference type="ChEBI" id="CHEBI:47013"/>
        <dbReference type="ChEBI" id="CHEBI:78346"/>
        <dbReference type="ChEBI" id="CHEBI:456216"/>
        <dbReference type="EC" id="2.7.1.15"/>
    </reaction>
</comment>
<keyword evidence="10 12" id="KW-0630">Potassium</keyword>
<evidence type="ECO:0000313" key="15">
    <source>
        <dbReference type="Proteomes" id="UP001524318"/>
    </source>
</evidence>
<dbReference type="InterPro" id="IPR002173">
    <property type="entry name" value="Carboh/pur_kinase_PfkB_CS"/>
</dbReference>
<gene>
    <name evidence="12" type="primary">rbsK</name>
    <name evidence="14" type="ORF">NFC73_08625</name>
</gene>
<dbReference type="InterPro" id="IPR002139">
    <property type="entry name" value="Ribo/fructo_kinase"/>
</dbReference>
<evidence type="ECO:0000256" key="3">
    <source>
        <dbReference type="ARBA" id="ARBA00016943"/>
    </source>
</evidence>
<feature type="binding site" evidence="12">
    <location>
        <position position="276"/>
    </location>
    <ligand>
        <name>substrate</name>
    </ligand>
</feature>
<dbReference type="PANTHER" id="PTHR10584">
    <property type="entry name" value="SUGAR KINASE"/>
    <property type="match status" value="1"/>
</dbReference>
<keyword evidence="11 12" id="KW-0119">Carbohydrate metabolism</keyword>
<feature type="binding site" evidence="12">
    <location>
        <position position="148"/>
    </location>
    <ligand>
        <name>substrate</name>
    </ligand>
</feature>
<reference evidence="14 15" key="1">
    <citation type="submission" date="2022-06" db="EMBL/GenBank/DDBJ databases">
        <title>Pseudarthrobacter sp. strain RMG13 Genome sequencing and assembly.</title>
        <authorList>
            <person name="Kim I."/>
        </authorList>
    </citation>
    <scope>NUCLEOTIDE SEQUENCE [LARGE SCALE GENOMIC DNA]</scope>
    <source>
        <strain evidence="14 15">RMG13</strain>
    </source>
</reference>
<feature type="binding site" evidence="12">
    <location>
        <position position="311"/>
    </location>
    <ligand>
        <name>K(+)</name>
        <dbReference type="ChEBI" id="CHEBI:29103"/>
    </ligand>
</feature>
<organism evidence="14 15">
    <name type="scientific">Pseudarthrobacter humi</name>
    <dbReference type="NCBI Taxonomy" id="2952523"/>
    <lineage>
        <taxon>Bacteria</taxon>
        <taxon>Bacillati</taxon>
        <taxon>Actinomycetota</taxon>
        <taxon>Actinomycetes</taxon>
        <taxon>Micrococcales</taxon>
        <taxon>Micrococcaceae</taxon>
        <taxon>Pseudarthrobacter</taxon>
    </lineage>
</organism>
<keyword evidence="7 12" id="KW-0418">Kinase</keyword>
<keyword evidence="6 12" id="KW-0547">Nucleotide-binding</keyword>
<feature type="binding site" evidence="12">
    <location>
        <position position="309"/>
    </location>
    <ligand>
        <name>K(+)</name>
        <dbReference type="ChEBI" id="CHEBI:29103"/>
    </ligand>
</feature>
<dbReference type="EC" id="2.7.1.15" evidence="2 12"/>
<comment type="subcellular location">
    <subcellularLocation>
        <location evidence="12">Cytoplasm</location>
    </subcellularLocation>
</comment>
<dbReference type="RefSeq" id="WP_254749333.1">
    <property type="nucleotide sequence ID" value="NZ_JANCLV010000004.1"/>
</dbReference>
<feature type="active site" description="Proton acceptor" evidence="12">
    <location>
        <position position="276"/>
    </location>
</feature>
<evidence type="ECO:0000313" key="14">
    <source>
        <dbReference type="EMBL" id="MCP8999793.1"/>
    </source>
</evidence>
<dbReference type="Gene3D" id="3.40.1190.20">
    <property type="match status" value="1"/>
</dbReference>
<evidence type="ECO:0000256" key="9">
    <source>
        <dbReference type="ARBA" id="ARBA00022842"/>
    </source>
</evidence>
<comment type="similarity">
    <text evidence="12">Belongs to the carbohydrate kinase PfkB family. Ribokinase subfamily.</text>
</comment>
<dbReference type="EMBL" id="JANCLV010000004">
    <property type="protein sequence ID" value="MCP8999793.1"/>
    <property type="molecule type" value="Genomic_DNA"/>
</dbReference>
<evidence type="ECO:0000256" key="8">
    <source>
        <dbReference type="ARBA" id="ARBA00022840"/>
    </source>
</evidence>